<name>A0A7R7ID48_9FIRM</name>
<dbReference type="Pfam" id="PF01263">
    <property type="entry name" value="Aldose_epim"/>
    <property type="match status" value="1"/>
</dbReference>
<dbReference type="PANTHER" id="PTHR11122:SF13">
    <property type="entry name" value="GLUCOSE-6-PHOSPHATE 1-EPIMERASE"/>
    <property type="match status" value="1"/>
</dbReference>
<gene>
    <name evidence="1" type="ORF">bsdtb5_18260</name>
</gene>
<keyword evidence="2" id="KW-1185">Reference proteome</keyword>
<dbReference type="InterPro" id="IPR014718">
    <property type="entry name" value="GH-type_carb-bd"/>
</dbReference>
<accession>A0A7R7ID48</accession>
<protein>
    <submittedName>
        <fullName evidence="1">Aldose 1-epimerase</fullName>
    </submittedName>
</protein>
<sequence length="295" mass="34353">MAKNMLKNEELTITIDNFGAELSSIKDTKTGVEYLWNADETYWKRHSPVLFPIVGSLKDKQYSYNNNVYSMSQHGFARDKSMDIVKKEENEIWFQLVADEETKRAYPFDFTLEIGYRLQGRKISVLWKVINTGEEKMYFQIGAHPAFLCPIRENEKQTDYKIDFHTEEELTYKLLSKDGLLEAKEYELSTVEGVLQVTNHLFDKDALVIEKPYTNRISLKTPENKDYVTVHFDAPVVGIWSPAGRCAPFICIEPWYGRCDASDFNGTLEEREWINELSEKEEFQASYEIEIGKLD</sequence>
<dbReference type="KEGG" id="ahb:bsdtb5_18260"/>
<dbReference type="InterPro" id="IPR011013">
    <property type="entry name" value="Gal_mutarotase_sf_dom"/>
</dbReference>
<dbReference type="GO" id="GO:0030246">
    <property type="term" value="F:carbohydrate binding"/>
    <property type="evidence" value="ECO:0007669"/>
    <property type="project" value="InterPro"/>
</dbReference>
<dbReference type="RefSeq" id="WP_271715742.1">
    <property type="nucleotide sequence ID" value="NZ_AP024169.1"/>
</dbReference>
<dbReference type="Proteomes" id="UP000595897">
    <property type="component" value="Chromosome"/>
</dbReference>
<dbReference type="PANTHER" id="PTHR11122">
    <property type="entry name" value="APOSPORY-ASSOCIATED PROTEIN C-RELATED"/>
    <property type="match status" value="1"/>
</dbReference>
<evidence type="ECO:0000313" key="1">
    <source>
        <dbReference type="EMBL" id="BCN30531.1"/>
    </source>
</evidence>
<dbReference type="CDD" id="cd09024">
    <property type="entry name" value="Aldose_epim_lacX"/>
    <property type="match status" value="1"/>
</dbReference>
<proteinExistence type="predicted"/>
<dbReference type="EMBL" id="AP024169">
    <property type="protein sequence ID" value="BCN30531.1"/>
    <property type="molecule type" value="Genomic_DNA"/>
</dbReference>
<dbReference type="SUPFAM" id="SSF74650">
    <property type="entry name" value="Galactose mutarotase-like"/>
    <property type="match status" value="1"/>
</dbReference>
<dbReference type="GO" id="GO:0005975">
    <property type="term" value="P:carbohydrate metabolic process"/>
    <property type="evidence" value="ECO:0007669"/>
    <property type="project" value="InterPro"/>
</dbReference>
<organism evidence="1 2">
    <name type="scientific">Anaeromicropila herbilytica</name>
    <dbReference type="NCBI Taxonomy" id="2785025"/>
    <lineage>
        <taxon>Bacteria</taxon>
        <taxon>Bacillati</taxon>
        <taxon>Bacillota</taxon>
        <taxon>Clostridia</taxon>
        <taxon>Lachnospirales</taxon>
        <taxon>Lachnospiraceae</taxon>
        <taxon>Anaeromicropila</taxon>
    </lineage>
</organism>
<dbReference type="InterPro" id="IPR008183">
    <property type="entry name" value="Aldose_1/G6P_1-epimerase"/>
</dbReference>
<dbReference type="InterPro" id="IPR037481">
    <property type="entry name" value="LacX"/>
</dbReference>
<evidence type="ECO:0000313" key="2">
    <source>
        <dbReference type="Proteomes" id="UP000595897"/>
    </source>
</evidence>
<dbReference type="Gene3D" id="2.70.98.10">
    <property type="match status" value="1"/>
</dbReference>
<dbReference type="AlphaFoldDB" id="A0A7R7ID48"/>
<reference evidence="1 2" key="1">
    <citation type="submission" date="2020-11" db="EMBL/GenBank/DDBJ databases">
        <title>Draft genome sequencing of a Lachnospiraceae strain isolated from anoxic soil subjected to BSD treatment.</title>
        <authorList>
            <person name="Uek A."/>
            <person name="Tonouchi A."/>
        </authorList>
    </citation>
    <scope>NUCLEOTIDE SEQUENCE [LARGE SCALE GENOMIC DNA]</scope>
    <source>
        <strain evidence="1 2">TB5</strain>
    </source>
</reference>
<dbReference type="GO" id="GO:0016853">
    <property type="term" value="F:isomerase activity"/>
    <property type="evidence" value="ECO:0007669"/>
    <property type="project" value="InterPro"/>
</dbReference>